<feature type="region of interest" description="Disordered" evidence="1">
    <location>
        <begin position="1"/>
        <end position="26"/>
    </location>
</feature>
<feature type="non-terminal residue" evidence="2">
    <location>
        <position position="1"/>
    </location>
</feature>
<comment type="caution">
    <text evidence="2">The sequence shown here is derived from an EMBL/GenBank/DDBJ whole genome shotgun (WGS) entry which is preliminary data.</text>
</comment>
<sequence>VTVVATATSDPGRQGANTLGDNPKTADPCAALPTNTFLTYGQPFLDPEVLNFGTCVMTTTMADGTGQVQTVLDLVAPAEYQPRPTAAGELGEVQRPPAQDNACVRRESLADLNQVVVTTKPLDNVKQPGDLLCSISESVLTDLNRALVNGPFPRRTAQFDSRSLALVDACALLSDQEVNAALSAPPPGGPVADFGRWGCSWDKGPKKIDLTFSREWPIEGDTDVEGDRTKIGNRNAVISPTTTTASNGGKVDECTVRIVHRNYTPRLPVLKGTPSDREEVVNLEVEDTATTDTAALCRTATTLAAAIVNRLP</sequence>
<gene>
    <name evidence="2" type="ORF">ACFQ1S_17260</name>
</gene>
<evidence type="ECO:0000256" key="1">
    <source>
        <dbReference type="SAM" id="MobiDB-lite"/>
    </source>
</evidence>
<evidence type="ECO:0000313" key="3">
    <source>
        <dbReference type="Proteomes" id="UP001597045"/>
    </source>
</evidence>
<dbReference type="EMBL" id="JBHTIS010000959">
    <property type="protein sequence ID" value="MFD1047170.1"/>
    <property type="molecule type" value="Genomic_DNA"/>
</dbReference>
<organism evidence="2 3">
    <name type="scientific">Kibdelosporangium lantanae</name>
    <dbReference type="NCBI Taxonomy" id="1497396"/>
    <lineage>
        <taxon>Bacteria</taxon>
        <taxon>Bacillati</taxon>
        <taxon>Actinomycetota</taxon>
        <taxon>Actinomycetes</taxon>
        <taxon>Pseudonocardiales</taxon>
        <taxon>Pseudonocardiaceae</taxon>
        <taxon>Kibdelosporangium</taxon>
    </lineage>
</organism>
<proteinExistence type="predicted"/>
<keyword evidence="3" id="KW-1185">Reference proteome</keyword>
<evidence type="ECO:0000313" key="2">
    <source>
        <dbReference type="EMBL" id="MFD1047170.1"/>
    </source>
</evidence>
<name>A0ABW3MDX5_9PSEU</name>
<feature type="compositionally biased region" description="Polar residues" evidence="1">
    <location>
        <begin position="1"/>
        <end position="20"/>
    </location>
</feature>
<protein>
    <recommendedName>
        <fullName evidence="4">DUF3558 domain-containing protein</fullName>
    </recommendedName>
</protein>
<dbReference type="Proteomes" id="UP001597045">
    <property type="component" value="Unassembled WGS sequence"/>
</dbReference>
<evidence type="ECO:0008006" key="4">
    <source>
        <dbReference type="Google" id="ProtNLM"/>
    </source>
</evidence>
<reference evidence="3" key="1">
    <citation type="journal article" date="2019" name="Int. J. Syst. Evol. Microbiol.">
        <title>The Global Catalogue of Microorganisms (GCM) 10K type strain sequencing project: providing services to taxonomists for standard genome sequencing and annotation.</title>
        <authorList>
            <consortium name="The Broad Institute Genomics Platform"/>
            <consortium name="The Broad Institute Genome Sequencing Center for Infectious Disease"/>
            <person name="Wu L."/>
            <person name="Ma J."/>
        </authorList>
    </citation>
    <scope>NUCLEOTIDE SEQUENCE [LARGE SCALE GENOMIC DNA]</scope>
    <source>
        <strain evidence="3">JCM 31486</strain>
    </source>
</reference>
<accession>A0ABW3MDX5</accession>